<gene>
    <name evidence="3" type="ORF">GCM10023144_37530</name>
</gene>
<protein>
    <submittedName>
        <fullName evidence="3">ParB/Srx family N-terminal domain-containing protein</fullName>
    </submittedName>
</protein>
<dbReference type="InterPro" id="IPR006311">
    <property type="entry name" value="TAT_signal"/>
</dbReference>
<proteinExistence type="predicted"/>
<evidence type="ECO:0000256" key="1">
    <source>
        <dbReference type="SAM" id="MobiDB-lite"/>
    </source>
</evidence>
<keyword evidence="4" id="KW-1185">Reference proteome</keyword>
<feature type="compositionally biased region" description="Low complexity" evidence="1">
    <location>
        <begin position="42"/>
        <end position="51"/>
    </location>
</feature>
<dbReference type="CDD" id="cd16390">
    <property type="entry name" value="ParB_N_Srx_like"/>
    <property type="match status" value="1"/>
</dbReference>
<dbReference type="InterPro" id="IPR014956">
    <property type="entry name" value="ParBc_2"/>
</dbReference>
<dbReference type="PROSITE" id="PS51318">
    <property type="entry name" value="TAT"/>
    <property type="match status" value="1"/>
</dbReference>
<feature type="compositionally biased region" description="Basic and acidic residues" evidence="1">
    <location>
        <begin position="399"/>
        <end position="414"/>
    </location>
</feature>
<dbReference type="Gene3D" id="3.90.1530.10">
    <property type="entry name" value="Conserved hypothetical protein from pyrococcus furiosus pfu- 392566-001, ParB domain"/>
    <property type="match status" value="1"/>
</dbReference>
<evidence type="ECO:0000256" key="2">
    <source>
        <dbReference type="SAM" id="SignalP"/>
    </source>
</evidence>
<dbReference type="Proteomes" id="UP001501671">
    <property type="component" value="Unassembled WGS sequence"/>
</dbReference>
<dbReference type="SUPFAM" id="SSF110849">
    <property type="entry name" value="ParB/Sulfiredoxin"/>
    <property type="match status" value="1"/>
</dbReference>
<sequence>MPSISPSSISLLLRRRLMQALAAALLPLALAACGGDDDDVVADAPPSQTTPDTPPDDTAPPDDTPTRNTAYLNAQPGDVLKVEIKELIPTQATLGYDQIYYKLGRWQGDFDRPTWQDDEENQLEYLNDTVGKKFGDYCEDTGQGDVVKFTTIEALRAATLADPSTYECEDAPGTHADAMKTVVIGWDGNLYLTDGHHSFSALREIADGGPELEVYVKVDANYSDSPDHDAFWQRMVDNKKAWLRDGDNQPITVDQLPARLGLPHDDEPGGMQDDPYRSLVYFTRDIAYDAGDLPEFAEFLWGDWLRGQVTAGQLDPLSAYDTIATASNLDAVLAKSTIKAADLSPNNSNTSYSAAVRDATLRMNTLADDDVVSGDRTAGSLGHITMLPGQDDDTPTGEARGELSDLARSDVKDNGDERGAGKLWFAAHYRACGAPRAGACWGW</sequence>
<keyword evidence="2" id="KW-0732">Signal</keyword>
<dbReference type="InterPro" id="IPR036086">
    <property type="entry name" value="ParB/Sulfiredoxin_sf"/>
</dbReference>
<feature type="region of interest" description="Disordered" evidence="1">
    <location>
        <begin position="382"/>
        <end position="414"/>
    </location>
</feature>
<dbReference type="EMBL" id="BAABFO010000022">
    <property type="protein sequence ID" value="GAA4339392.1"/>
    <property type="molecule type" value="Genomic_DNA"/>
</dbReference>
<reference evidence="4" key="1">
    <citation type="journal article" date="2019" name="Int. J. Syst. Evol. Microbiol.">
        <title>The Global Catalogue of Microorganisms (GCM) 10K type strain sequencing project: providing services to taxonomists for standard genome sequencing and annotation.</title>
        <authorList>
            <consortium name="The Broad Institute Genomics Platform"/>
            <consortium name="The Broad Institute Genome Sequencing Center for Infectious Disease"/>
            <person name="Wu L."/>
            <person name="Ma J."/>
        </authorList>
    </citation>
    <scope>NUCLEOTIDE SEQUENCE [LARGE SCALE GENOMIC DNA]</scope>
    <source>
        <strain evidence="4">JCM 17666</strain>
    </source>
</reference>
<comment type="caution">
    <text evidence="3">The sequence shown here is derived from an EMBL/GenBank/DDBJ whole genome shotgun (WGS) entry which is preliminary data.</text>
</comment>
<accession>A0ABP8HHD1</accession>
<feature type="signal peptide" evidence="2">
    <location>
        <begin position="1"/>
        <end position="31"/>
    </location>
</feature>
<evidence type="ECO:0000313" key="4">
    <source>
        <dbReference type="Proteomes" id="UP001501671"/>
    </source>
</evidence>
<name>A0ABP8HHD1_9BURK</name>
<dbReference type="Gene3D" id="1.10.8.10">
    <property type="entry name" value="DNA helicase RuvA subunit, C-terminal domain"/>
    <property type="match status" value="1"/>
</dbReference>
<dbReference type="Pfam" id="PF08857">
    <property type="entry name" value="ParBc_2"/>
    <property type="match status" value="1"/>
</dbReference>
<dbReference type="RefSeq" id="WP_345251415.1">
    <property type="nucleotide sequence ID" value="NZ_BAABFO010000022.1"/>
</dbReference>
<organism evidence="3 4">
    <name type="scientific">Pigmentiphaga soli</name>
    <dbReference type="NCBI Taxonomy" id="1007095"/>
    <lineage>
        <taxon>Bacteria</taxon>
        <taxon>Pseudomonadati</taxon>
        <taxon>Pseudomonadota</taxon>
        <taxon>Betaproteobacteria</taxon>
        <taxon>Burkholderiales</taxon>
        <taxon>Alcaligenaceae</taxon>
        <taxon>Pigmentiphaga</taxon>
    </lineage>
</organism>
<evidence type="ECO:0000313" key="3">
    <source>
        <dbReference type="EMBL" id="GAA4339392.1"/>
    </source>
</evidence>
<feature type="region of interest" description="Disordered" evidence="1">
    <location>
        <begin position="39"/>
        <end position="68"/>
    </location>
</feature>
<feature type="chain" id="PRO_5045161956" evidence="2">
    <location>
        <begin position="32"/>
        <end position="443"/>
    </location>
</feature>